<accession>A0ACC3MSZ1</accession>
<evidence type="ECO:0000313" key="2">
    <source>
        <dbReference type="Proteomes" id="UP001281147"/>
    </source>
</evidence>
<protein>
    <submittedName>
        <fullName evidence="1">Uncharacterized protein</fullName>
    </submittedName>
</protein>
<gene>
    <name evidence="1" type="ORF">LTR37_014694</name>
</gene>
<organism evidence="1 2">
    <name type="scientific">Vermiconidia calcicola</name>
    <dbReference type="NCBI Taxonomy" id="1690605"/>
    <lineage>
        <taxon>Eukaryota</taxon>
        <taxon>Fungi</taxon>
        <taxon>Dikarya</taxon>
        <taxon>Ascomycota</taxon>
        <taxon>Pezizomycotina</taxon>
        <taxon>Dothideomycetes</taxon>
        <taxon>Dothideomycetidae</taxon>
        <taxon>Mycosphaerellales</taxon>
        <taxon>Extremaceae</taxon>
        <taxon>Vermiconidia</taxon>
    </lineage>
</organism>
<proteinExistence type="predicted"/>
<sequence>MSISGHGRSDSSDTTSSRGSSYQLILDHILTYPGSYEIPLRTMYALNCAPRGHQHHQRNQTPSSSGSSPLTPQGIFQDDRATQTFTESLMAEISHLPNQPACLPPSFITSFLQRCFPSRLVDIDFPQALTGLDYLKDLETRRRREVAAAFERLDIDRETLNSEEDQLSSRYPGIAKWVQSIEEKERKIDALYTQLYIGLRRWILINELSLTPFNKHNCVAMLNTLYPPVISSQPTTKLTREILKNQRDGFFKYIQSVEKNGSQVLRNLMQQGKAPADANGWGAVTRTLGLYLQLANSMISECSEITDVQHVSPRQSSGSKPSKQPRKADSEPNSPTEPPRPKTPSGGKHSTALEKLARGLKTIGRNRTDATEMIPDNTPPQPPSPKAKGLRKMRSMGALEGRKASKIDVSAASFDSEEMRRHRLKYEAGAHAARKLGKSTSHEI</sequence>
<dbReference type="Proteomes" id="UP001281147">
    <property type="component" value="Unassembled WGS sequence"/>
</dbReference>
<evidence type="ECO:0000313" key="1">
    <source>
        <dbReference type="EMBL" id="KAK3703083.1"/>
    </source>
</evidence>
<name>A0ACC3MSZ1_9PEZI</name>
<comment type="caution">
    <text evidence="1">The sequence shown here is derived from an EMBL/GenBank/DDBJ whole genome shotgun (WGS) entry which is preliminary data.</text>
</comment>
<reference evidence="1" key="1">
    <citation type="submission" date="2023-07" db="EMBL/GenBank/DDBJ databases">
        <title>Black Yeasts Isolated from many extreme environments.</title>
        <authorList>
            <person name="Coleine C."/>
            <person name="Stajich J.E."/>
            <person name="Selbmann L."/>
        </authorList>
    </citation>
    <scope>NUCLEOTIDE SEQUENCE</scope>
    <source>
        <strain evidence="1">CCFEE 5714</strain>
    </source>
</reference>
<dbReference type="EMBL" id="JAUTXU010000156">
    <property type="protein sequence ID" value="KAK3703083.1"/>
    <property type="molecule type" value="Genomic_DNA"/>
</dbReference>
<keyword evidence="2" id="KW-1185">Reference proteome</keyword>